<comment type="caution">
    <text evidence="3">The sequence shown here is derived from an EMBL/GenBank/DDBJ whole genome shotgun (WGS) entry which is preliminary data.</text>
</comment>
<dbReference type="RefSeq" id="WP_344609271.1">
    <property type="nucleotide sequence ID" value="NZ_BAAAHE010000050.1"/>
</dbReference>
<evidence type="ECO:0000313" key="4">
    <source>
        <dbReference type="Proteomes" id="UP001500957"/>
    </source>
</evidence>
<reference evidence="4" key="1">
    <citation type="journal article" date="2019" name="Int. J. Syst. Evol. Microbiol.">
        <title>The Global Catalogue of Microorganisms (GCM) 10K type strain sequencing project: providing services to taxonomists for standard genome sequencing and annotation.</title>
        <authorList>
            <consortium name="The Broad Institute Genomics Platform"/>
            <consortium name="The Broad Institute Genome Sequencing Center for Infectious Disease"/>
            <person name="Wu L."/>
            <person name="Ma J."/>
        </authorList>
    </citation>
    <scope>NUCLEOTIDE SEQUENCE [LARGE SCALE GENOMIC DNA]</scope>
    <source>
        <strain evidence="4">JCM 10671</strain>
    </source>
</reference>
<dbReference type="CDD" id="cd01097">
    <property type="entry name" value="Tetrahydromethanopterin_reductase"/>
    <property type="match status" value="1"/>
</dbReference>
<keyword evidence="4" id="KW-1185">Reference proteome</keyword>
<dbReference type="EMBL" id="BAAAHE010000050">
    <property type="protein sequence ID" value="GAA0636623.1"/>
    <property type="molecule type" value="Genomic_DNA"/>
</dbReference>
<organism evidence="3 4">
    <name type="scientific">Sporichthya brevicatena</name>
    <dbReference type="NCBI Taxonomy" id="171442"/>
    <lineage>
        <taxon>Bacteria</taxon>
        <taxon>Bacillati</taxon>
        <taxon>Actinomycetota</taxon>
        <taxon>Actinomycetes</taxon>
        <taxon>Sporichthyales</taxon>
        <taxon>Sporichthyaceae</taxon>
        <taxon>Sporichthya</taxon>
    </lineage>
</organism>
<dbReference type="Proteomes" id="UP001500957">
    <property type="component" value="Unassembled WGS sequence"/>
</dbReference>
<protein>
    <submittedName>
        <fullName evidence="3">TIGR03885 family FMN-dependent LLM class oxidoreductase</fullName>
    </submittedName>
</protein>
<dbReference type="NCBIfam" id="TIGR03557">
    <property type="entry name" value="F420_G6P_family"/>
    <property type="match status" value="1"/>
</dbReference>
<evidence type="ECO:0000313" key="3">
    <source>
        <dbReference type="EMBL" id="GAA0636623.1"/>
    </source>
</evidence>
<dbReference type="InterPro" id="IPR019945">
    <property type="entry name" value="F420_G6P_DH-rel"/>
</dbReference>
<dbReference type="Pfam" id="PF00296">
    <property type="entry name" value="Bac_luciferase"/>
    <property type="match status" value="1"/>
</dbReference>
<dbReference type="PANTHER" id="PTHR43244">
    <property type="match status" value="1"/>
</dbReference>
<evidence type="ECO:0000259" key="2">
    <source>
        <dbReference type="Pfam" id="PF00296"/>
    </source>
</evidence>
<accession>A0ABP3SJM7</accession>
<feature type="domain" description="Luciferase-like" evidence="2">
    <location>
        <begin position="7"/>
        <end position="259"/>
    </location>
</feature>
<dbReference type="InterPro" id="IPR011251">
    <property type="entry name" value="Luciferase-like_dom"/>
</dbReference>
<keyword evidence="1" id="KW-0560">Oxidoreductase</keyword>
<dbReference type="InterPro" id="IPR050564">
    <property type="entry name" value="F420-G6PD/mer"/>
</dbReference>
<dbReference type="SUPFAM" id="SSF51679">
    <property type="entry name" value="Bacterial luciferase-like"/>
    <property type="match status" value="1"/>
</dbReference>
<proteinExistence type="predicted"/>
<dbReference type="InterPro" id="IPR036661">
    <property type="entry name" value="Luciferase-like_sf"/>
</dbReference>
<gene>
    <name evidence="3" type="ORF">GCM10009547_46160</name>
</gene>
<evidence type="ECO:0000256" key="1">
    <source>
        <dbReference type="ARBA" id="ARBA00023002"/>
    </source>
</evidence>
<dbReference type="PANTHER" id="PTHR43244:SF1">
    <property type="entry name" value="5,10-METHYLENETETRAHYDROMETHANOPTERIN REDUCTASE"/>
    <property type="match status" value="1"/>
</dbReference>
<dbReference type="Gene3D" id="3.20.20.30">
    <property type="entry name" value="Luciferase-like domain"/>
    <property type="match status" value="1"/>
</dbReference>
<dbReference type="NCBIfam" id="TIGR03885">
    <property type="entry name" value="flavin_revert"/>
    <property type="match status" value="1"/>
</dbReference>
<sequence length="316" mass="33795">MDIGYHASHEQFPPSDLLALALHAEAAGFAAIHSSDHLAPFSERQGESGFAWSWLGSAMALTSLPYGVVSAPGQRYHPVVLAQAIATVAEMWPGRLTVALGSGQALNEHVTGDVWPRKPVRNARLRECAQILRRLLAGETVDSDGPVRVRAARLYSLPAHTPELFAAALSPATAREVGAWADGLITVHCPDLPKVVAAFREGGGEGKPVHVQVHLSWAETQDEVEAQALDQWRVNALPPILNEELELPAQFDAASAHVPVSALTDSVVLSPDLGRHAEVLAGCAELGVERVYLHQVGRDQAAFLDAFGAKVLPQFV</sequence>
<name>A0ABP3SJM7_9ACTN</name>
<dbReference type="InterPro" id="IPR023907">
    <property type="entry name" value="Non-F420_Flavin_OxRdtase"/>
</dbReference>